<gene>
    <name evidence="1" type="ORF">A3860_28040</name>
</gene>
<dbReference type="Proteomes" id="UP000192796">
    <property type="component" value="Unassembled WGS sequence"/>
</dbReference>
<dbReference type="EMBL" id="LVYD01000050">
    <property type="protein sequence ID" value="OQP62544.1"/>
    <property type="molecule type" value="Genomic_DNA"/>
</dbReference>
<accession>A0A1V9FW41</accession>
<protein>
    <recommendedName>
        <fullName evidence="3">TonB C-terminal domain-containing protein</fullName>
    </recommendedName>
</protein>
<dbReference type="SUPFAM" id="SSF74653">
    <property type="entry name" value="TolA/TonB C-terminal domain"/>
    <property type="match status" value="1"/>
</dbReference>
<evidence type="ECO:0000313" key="2">
    <source>
        <dbReference type="Proteomes" id="UP000192796"/>
    </source>
</evidence>
<evidence type="ECO:0000313" key="1">
    <source>
        <dbReference type="EMBL" id="OQP62544.1"/>
    </source>
</evidence>
<dbReference type="AlphaFoldDB" id="A0A1V9FW41"/>
<reference evidence="1 2" key="1">
    <citation type="submission" date="2016-03" db="EMBL/GenBank/DDBJ databases">
        <title>Niastella vici sp. nov., isolated from farmland soil.</title>
        <authorList>
            <person name="Chen L."/>
            <person name="Wang D."/>
            <person name="Yang S."/>
            <person name="Wang G."/>
        </authorList>
    </citation>
    <scope>NUCLEOTIDE SEQUENCE [LARGE SCALE GENOMIC DNA]</scope>
    <source>
        <strain evidence="1 2">DJ57</strain>
    </source>
</reference>
<evidence type="ECO:0008006" key="3">
    <source>
        <dbReference type="Google" id="ProtNLM"/>
    </source>
</evidence>
<organism evidence="1 2">
    <name type="scientific">Niastella vici</name>
    <dbReference type="NCBI Taxonomy" id="1703345"/>
    <lineage>
        <taxon>Bacteria</taxon>
        <taxon>Pseudomonadati</taxon>
        <taxon>Bacteroidota</taxon>
        <taxon>Chitinophagia</taxon>
        <taxon>Chitinophagales</taxon>
        <taxon>Chitinophagaceae</taxon>
        <taxon>Niastella</taxon>
    </lineage>
</organism>
<keyword evidence="2" id="KW-1185">Reference proteome</keyword>
<sequence>MAYETRSGYTGKLECPFYYSKLLKKNVYTKVEIEPEFPGGEAAYQRFLNKNLLITEDPNDDVTSLPIPKMNFIVDTDGQIINPCIDSKYDTTQFNCLEKAAWRLIKKMPRWQPGVCEGKEVAVEITRPVAICLLWKTE</sequence>
<comment type="caution">
    <text evidence="1">The sequence shown here is derived from an EMBL/GenBank/DDBJ whole genome shotgun (WGS) entry which is preliminary data.</text>
</comment>
<proteinExistence type="predicted"/>
<dbReference type="STRING" id="1703345.A3860_28040"/>
<dbReference type="Gene3D" id="3.30.1150.10">
    <property type="match status" value="1"/>
</dbReference>
<name>A0A1V9FW41_9BACT</name>